<keyword evidence="5" id="KW-0479">Metal-binding</keyword>
<dbReference type="CDD" id="cd01087">
    <property type="entry name" value="Prolidase"/>
    <property type="match status" value="1"/>
</dbReference>
<accession>A0A4D7K8N8</accession>
<dbReference type="InterPro" id="IPR007865">
    <property type="entry name" value="Aminopep_P_N"/>
</dbReference>
<dbReference type="Gene3D" id="3.40.350.10">
    <property type="entry name" value="Creatinase/prolidase N-terminal domain"/>
    <property type="match status" value="1"/>
</dbReference>
<dbReference type="InterPro" id="IPR036005">
    <property type="entry name" value="Creatinase/aminopeptidase-like"/>
</dbReference>
<dbReference type="RefSeq" id="WP_137091283.1">
    <property type="nucleotide sequence ID" value="NZ_CP028923.1"/>
</dbReference>
<dbReference type="GO" id="GO:0006508">
    <property type="term" value="P:proteolysis"/>
    <property type="evidence" value="ECO:0007669"/>
    <property type="project" value="TreeGrafter"/>
</dbReference>
<dbReference type="GO" id="GO:0030145">
    <property type="term" value="F:manganese ion binding"/>
    <property type="evidence" value="ECO:0007669"/>
    <property type="project" value="InterPro"/>
</dbReference>
<evidence type="ECO:0000256" key="8">
    <source>
        <dbReference type="SAM" id="SignalP"/>
    </source>
</evidence>
<organism evidence="10 11">
    <name type="scientific">Mangrovivirga cuniculi</name>
    <dbReference type="NCBI Taxonomy" id="2715131"/>
    <lineage>
        <taxon>Bacteria</taxon>
        <taxon>Pseudomonadati</taxon>
        <taxon>Bacteroidota</taxon>
        <taxon>Cytophagia</taxon>
        <taxon>Cytophagales</taxon>
        <taxon>Mangrovivirgaceae</taxon>
        <taxon>Mangrovivirga</taxon>
    </lineage>
</organism>
<gene>
    <name evidence="10" type="ORF">DCC35_13500</name>
</gene>
<keyword evidence="8" id="KW-0732">Signal</keyword>
<keyword evidence="10" id="KW-0031">Aminopeptidase</keyword>
<name>A0A4D7K8N8_9BACT</name>
<evidence type="ECO:0000256" key="7">
    <source>
        <dbReference type="ARBA" id="ARBA00023211"/>
    </source>
</evidence>
<evidence type="ECO:0000256" key="5">
    <source>
        <dbReference type="ARBA" id="ARBA00022723"/>
    </source>
</evidence>
<evidence type="ECO:0000256" key="1">
    <source>
        <dbReference type="ARBA" id="ARBA00001424"/>
    </source>
</evidence>
<comment type="catalytic activity">
    <reaction evidence="1">
        <text>Release of any N-terminal amino acid, including proline, that is linked to proline, even from a dipeptide or tripeptide.</text>
        <dbReference type="EC" id="3.4.11.9"/>
    </reaction>
</comment>
<dbReference type="OrthoDB" id="9806388at2"/>
<evidence type="ECO:0000256" key="4">
    <source>
        <dbReference type="ARBA" id="ARBA00012574"/>
    </source>
</evidence>
<comment type="cofactor">
    <cofactor evidence="2">
        <name>Mn(2+)</name>
        <dbReference type="ChEBI" id="CHEBI:29035"/>
    </cofactor>
</comment>
<evidence type="ECO:0000259" key="9">
    <source>
        <dbReference type="SMART" id="SM01011"/>
    </source>
</evidence>
<protein>
    <recommendedName>
        <fullName evidence="4">Xaa-Pro aminopeptidase</fullName>
        <ecNumber evidence="4">3.4.11.9</ecNumber>
    </recommendedName>
</protein>
<dbReference type="Pfam" id="PF05195">
    <property type="entry name" value="AMP_N"/>
    <property type="match status" value="1"/>
</dbReference>
<evidence type="ECO:0000313" key="11">
    <source>
        <dbReference type="Proteomes" id="UP000298616"/>
    </source>
</evidence>
<dbReference type="PANTHER" id="PTHR43226">
    <property type="entry name" value="XAA-PRO AMINOPEPTIDASE 3"/>
    <property type="match status" value="1"/>
</dbReference>
<evidence type="ECO:0000256" key="2">
    <source>
        <dbReference type="ARBA" id="ARBA00001936"/>
    </source>
</evidence>
<dbReference type="InterPro" id="IPR052433">
    <property type="entry name" value="X-Pro_dipept-like"/>
</dbReference>
<keyword evidence="6" id="KW-0378">Hydrolase</keyword>
<feature type="domain" description="Aminopeptidase P N-terminal" evidence="9">
    <location>
        <begin position="25"/>
        <end position="163"/>
    </location>
</feature>
<dbReference type="InterPro" id="IPR000994">
    <property type="entry name" value="Pept_M24"/>
</dbReference>
<feature type="chain" id="PRO_5020829126" description="Xaa-Pro aminopeptidase" evidence="8">
    <location>
        <begin position="19"/>
        <end position="489"/>
    </location>
</feature>
<dbReference type="PANTHER" id="PTHR43226:SF4">
    <property type="entry name" value="XAA-PRO AMINOPEPTIDASE 3"/>
    <property type="match status" value="1"/>
</dbReference>
<dbReference type="SUPFAM" id="SSF53092">
    <property type="entry name" value="Creatinase/prolidase N-terminal domain"/>
    <property type="match status" value="1"/>
</dbReference>
<evidence type="ECO:0000256" key="6">
    <source>
        <dbReference type="ARBA" id="ARBA00022801"/>
    </source>
</evidence>
<keyword evidence="7" id="KW-0464">Manganese</keyword>
<dbReference type="KEGG" id="fpf:DCC35_13500"/>
<evidence type="ECO:0000313" key="10">
    <source>
        <dbReference type="EMBL" id="QCK17084.1"/>
    </source>
</evidence>
<comment type="similarity">
    <text evidence="3">Belongs to the peptidase M24B family.</text>
</comment>
<dbReference type="EMBL" id="CP028923">
    <property type="protein sequence ID" value="QCK17084.1"/>
    <property type="molecule type" value="Genomic_DNA"/>
</dbReference>
<dbReference type="EC" id="3.4.11.9" evidence="4"/>
<dbReference type="Gene3D" id="3.90.230.10">
    <property type="entry name" value="Creatinase/methionine aminopeptidase superfamily"/>
    <property type="match status" value="1"/>
</dbReference>
<feature type="signal peptide" evidence="8">
    <location>
        <begin position="1"/>
        <end position="18"/>
    </location>
</feature>
<dbReference type="Pfam" id="PF00557">
    <property type="entry name" value="Peptidase_M24"/>
    <property type="match status" value="1"/>
</dbReference>
<keyword evidence="11" id="KW-1185">Reference proteome</keyword>
<dbReference type="GO" id="GO:0070006">
    <property type="term" value="F:metalloaminopeptidase activity"/>
    <property type="evidence" value="ECO:0007669"/>
    <property type="project" value="InterPro"/>
</dbReference>
<dbReference type="Proteomes" id="UP000298616">
    <property type="component" value="Chromosome"/>
</dbReference>
<dbReference type="SMART" id="SM01011">
    <property type="entry name" value="AMP_N"/>
    <property type="match status" value="1"/>
</dbReference>
<dbReference type="SUPFAM" id="SSF55920">
    <property type="entry name" value="Creatinase/aminopeptidase"/>
    <property type="match status" value="1"/>
</dbReference>
<dbReference type="InterPro" id="IPR029149">
    <property type="entry name" value="Creatin/AminoP/Spt16_N"/>
</dbReference>
<reference evidence="10 11" key="1">
    <citation type="submission" date="2018-04" db="EMBL/GenBank/DDBJ databases">
        <title>Complete genome uncultured novel isolate.</title>
        <authorList>
            <person name="Merlino G."/>
        </authorList>
    </citation>
    <scope>NUCLEOTIDE SEQUENCE [LARGE SCALE GENOMIC DNA]</scope>
    <source>
        <strain evidence="11">R1DC9</strain>
    </source>
</reference>
<keyword evidence="10" id="KW-0645">Protease</keyword>
<proteinExistence type="inferred from homology"/>
<dbReference type="AlphaFoldDB" id="A0A4D7K8N8"/>
<evidence type="ECO:0000256" key="3">
    <source>
        <dbReference type="ARBA" id="ARBA00008766"/>
    </source>
</evidence>
<sequence>MNRIILSLLFLTSIGLYAQKPADFLSSDFHKERREILREKLPENSVAVFFSNPIRNRANDVNYKYHQDPNFYYLTGHRAPHALLMIFSEEQEINGQNVNELLFVRGRNALMELYDGDRISPEEARKELKISMVKQTPDFKDFSIDFSQFDHVLFYEFKDDVRNTKEEGDLYDLIDQFKTKVKHPDKQPPTLHMEDLPNNLNTTLLDKLLAPMRGIKTEEELDLLRKAVKISALGQSEVMKAMRPGMSELEVQGMHEFIYKKYKAEYEGYPSIVGAGHNGCVLHYIDNYNPSIEDGELILMDLGAEYHGYTADVTRTIPVNGKFTKEQKQIYNLVYEAQEAAMAIAKPGVPFKALYDTTLAVVNRGLLELGIVENLSEEELINPATGRHWYYPHGCCHHIGLDVHDMGTYDVLQEGMVITIEPGIYIPEGSPCDKKWWNIPVRIEDDYLITSESIELLSDDAPRKSEEIEVLMQQESAFSQFNLPTLEEE</sequence>